<dbReference type="InterPro" id="IPR013325">
    <property type="entry name" value="RNA_pol_sigma_r2"/>
</dbReference>
<keyword evidence="4" id="KW-0804">Transcription</keyword>
<comment type="similarity">
    <text evidence="1">Belongs to the sigma-70 factor family. ECF subfamily.</text>
</comment>
<name>A0A1I3H4I2_9SPHI</name>
<dbReference type="NCBIfam" id="TIGR02937">
    <property type="entry name" value="sigma70-ECF"/>
    <property type="match status" value="1"/>
</dbReference>
<accession>A0A1I3H4I2</accession>
<keyword evidence="3" id="KW-0731">Sigma factor</keyword>
<organism evidence="7 8">
    <name type="scientific">Parapedobacter indicus</name>
    <dbReference type="NCBI Taxonomy" id="1477437"/>
    <lineage>
        <taxon>Bacteria</taxon>
        <taxon>Pseudomonadati</taxon>
        <taxon>Bacteroidota</taxon>
        <taxon>Sphingobacteriia</taxon>
        <taxon>Sphingobacteriales</taxon>
        <taxon>Sphingobacteriaceae</taxon>
        <taxon>Parapedobacter</taxon>
    </lineage>
</organism>
<dbReference type="InterPro" id="IPR039425">
    <property type="entry name" value="RNA_pol_sigma-70-like"/>
</dbReference>
<dbReference type="PANTHER" id="PTHR43133">
    <property type="entry name" value="RNA POLYMERASE ECF-TYPE SIGMA FACTO"/>
    <property type="match status" value="1"/>
</dbReference>
<dbReference type="CDD" id="cd06171">
    <property type="entry name" value="Sigma70_r4"/>
    <property type="match status" value="1"/>
</dbReference>
<dbReference type="InterPro" id="IPR007627">
    <property type="entry name" value="RNA_pol_sigma70_r2"/>
</dbReference>
<reference evidence="7 8" key="1">
    <citation type="submission" date="2016-10" db="EMBL/GenBank/DDBJ databases">
        <authorList>
            <person name="de Groot N.N."/>
        </authorList>
    </citation>
    <scope>NUCLEOTIDE SEQUENCE [LARGE SCALE GENOMIC DNA]</scope>
    <source>
        <strain evidence="7 8">RK1</strain>
    </source>
</reference>
<dbReference type="InterPro" id="IPR014284">
    <property type="entry name" value="RNA_pol_sigma-70_dom"/>
</dbReference>
<dbReference type="GO" id="GO:0003677">
    <property type="term" value="F:DNA binding"/>
    <property type="evidence" value="ECO:0007669"/>
    <property type="project" value="InterPro"/>
</dbReference>
<evidence type="ECO:0000313" key="7">
    <source>
        <dbReference type="EMBL" id="SFI30591.1"/>
    </source>
</evidence>
<evidence type="ECO:0000256" key="2">
    <source>
        <dbReference type="ARBA" id="ARBA00023015"/>
    </source>
</evidence>
<dbReference type="PANTHER" id="PTHR43133:SF46">
    <property type="entry name" value="RNA POLYMERASE SIGMA-70 FACTOR ECF SUBFAMILY"/>
    <property type="match status" value="1"/>
</dbReference>
<dbReference type="AlphaFoldDB" id="A0A1I3H4I2"/>
<feature type="domain" description="RNA polymerase sigma-70 region 2" evidence="5">
    <location>
        <begin position="18"/>
        <end position="83"/>
    </location>
</feature>
<dbReference type="EMBL" id="FOQO01000003">
    <property type="protein sequence ID" value="SFI30591.1"/>
    <property type="molecule type" value="Genomic_DNA"/>
</dbReference>
<dbReference type="Gene3D" id="1.10.10.10">
    <property type="entry name" value="Winged helix-like DNA-binding domain superfamily/Winged helix DNA-binding domain"/>
    <property type="match status" value="1"/>
</dbReference>
<evidence type="ECO:0000259" key="6">
    <source>
        <dbReference type="Pfam" id="PF08281"/>
    </source>
</evidence>
<dbReference type="InterPro" id="IPR013249">
    <property type="entry name" value="RNA_pol_sigma70_r4_t2"/>
</dbReference>
<keyword evidence="2" id="KW-0805">Transcription regulation</keyword>
<feature type="domain" description="RNA polymerase sigma factor 70 region 4 type 2" evidence="6">
    <location>
        <begin position="122"/>
        <end position="172"/>
    </location>
</feature>
<dbReference type="SUPFAM" id="SSF88659">
    <property type="entry name" value="Sigma3 and sigma4 domains of RNA polymerase sigma factors"/>
    <property type="match status" value="1"/>
</dbReference>
<dbReference type="Proteomes" id="UP000198670">
    <property type="component" value="Unassembled WGS sequence"/>
</dbReference>
<dbReference type="Gene3D" id="1.10.1740.10">
    <property type="match status" value="1"/>
</dbReference>
<evidence type="ECO:0000256" key="3">
    <source>
        <dbReference type="ARBA" id="ARBA00023082"/>
    </source>
</evidence>
<dbReference type="Pfam" id="PF08281">
    <property type="entry name" value="Sigma70_r4_2"/>
    <property type="match status" value="1"/>
</dbReference>
<dbReference type="GO" id="GO:0016987">
    <property type="term" value="F:sigma factor activity"/>
    <property type="evidence" value="ECO:0007669"/>
    <property type="project" value="UniProtKB-KW"/>
</dbReference>
<evidence type="ECO:0000256" key="4">
    <source>
        <dbReference type="ARBA" id="ARBA00023163"/>
    </source>
</evidence>
<evidence type="ECO:0000313" key="8">
    <source>
        <dbReference type="Proteomes" id="UP000198670"/>
    </source>
</evidence>
<dbReference type="InterPro" id="IPR036388">
    <property type="entry name" value="WH-like_DNA-bd_sf"/>
</dbReference>
<dbReference type="STRING" id="1477437.SAMN05444682_103218"/>
<evidence type="ECO:0000256" key="1">
    <source>
        <dbReference type="ARBA" id="ARBA00010641"/>
    </source>
</evidence>
<proteinExistence type="inferred from homology"/>
<dbReference type="SUPFAM" id="SSF88946">
    <property type="entry name" value="Sigma2 domain of RNA polymerase sigma factors"/>
    <property type="match status" value="1"/>
</dbReference>
<evidence type="ECO:0000259" key="5">
    <source>
        <dbReference type="Pfam" id="PF04542"/>
    </source>
</evidence>
<dbReference type="OrthoDB" id="9150024at2"/>
<gene>
    <name evidence="7" type="ORF">SAMN05444682_103218</name>
</gene>
<sequence>MDLWTQFITGDRKAFKELMETHVGPLFKYGIKFCREEELVRDTIQDLFIRLWERREHLSTEANAKAYLFASLRRMLFRKIQKQPDTVPYDNLEDAVNFFSMEISVEQRFISDERLRFVEQQMKMKIAALPTRQKEVIYLKFFMDMNREQISNIMQISPQTVSNLLQNALKKLRTDLRLILMNLLFFLKKK</sequence>
<dbReference type="GO" id="GO:0006352">
    <property type="term" value="P:DNA-templated transcription initiation"/>
    <property type="evidence" value="ECO:0007669"/>
    <property type="project" value="InterPro"/>
</dbReference>
<dbReference type="InterPro" id="IPR013324">
    <property type="entry name" value="RNA_pol_sigma_r3/r4-like"/>
</dbReference>
<dbReference type="Pfam" id="PF04542">
    <property type="entry name" value="Sigma70_r2"/>
    <property type="match status" value="1"/>
</dbReference>
<protein>
    <submittedName>
        <fullName evidence="7">RNA polymerase sigma factor, sigma-70 family</fullName>
    </submittedName>
</protein>
<keyword evidence="8" id="KW-1185">Reference proteome</keyword>
<dbReference type="RefSeq" id="WP_090626012.1">
    <property type="nucleotide sequence ID" value="NZ_FOQO01000003.1"/>
</dbReference>